<feature type="non-terminal residue" evidence="2">
    <location>
        <position position="1"/>
    </location>
</feature>
<dbReference type="EMBL" id="VWLE01000565">
    <property type="protein sequence ID" value="KAA3938074.1"/>
    <property type="molecule type" value="Genomic_DNA"/>
</dbReference>
<organism evidence="2 3">
    <name type="scientific">Bacteroides ovatus</name>
    <dbReference type="NCBI Taxonomy" id="28116"/>
    <lineage>
        <taxon>Bacteria</taxon>
        <taxon>Pseudomonadati</taxon>
        <taxon>Bacteroidota</taxon>
        <taxon>Bacteroidia</taxon>
        <taxon>Bacteroidales</taxon>
        <taxon>Bacteroidaceae</taxon>
        <taxon>Bacteroides</taxon>
    </lineage>
</organism>
<keyword evidence="1" id="KW-0812">Transmembrane</keyword>
<feature type="transmembrane region" description="Helical" evidence="1">
    <location>
        <begin position="46"/>
        <end position="67"/>
    </location>
</feature>
<comment type="caution">
    <text evidence="2">The sequence shown here is derived from an EMBL/GenBank/DDBJ whole genome shotgun (WGS) entry which is preliminary data.</text>
</comment>
<sequence>WVHKEKKRQADEKKRIKVGRLFTFVFGLVIIALSMLIPFAGGAEKVVVTLLTMVMCPLYIPSIWGLFSKRLTGNQLISAMILTWLVGIMARVIIPASVISPSLIESVAGCVLPVLILAIMEVWSARKKYEDNGYQAICEYTDPEADREPTLKEKKAVLIYSHLAVNCFCITIGVVALLLIGLLIAGDPKTLAVKGIVIGSIVLMIAMILAYVIYRIIYARRLKMSS</sequence>
<accession>A0A5M5BVW6</accession>
<proteinExistence type="predicted"/>
<feature type="transmembrane region" description="Helical" evidence="1">
    <location>
        <begin position="79"/>
        <end position="100"/>
    </location>
</feature>
<evidence type="ECO:0000313" key="3">
    <source>
        <dbReference type="Proteomes" id="UP000323717"/>
    </source>
</evidence>
<feature type="transmembrane region" description="Helical" evidence="1">
    <location>
        <begin position="191"/>
        <end position="214"/>
    </location>
</feature>
<gene>
    <name evidence="2" type="ORF">F3D71_25325</name>
</gene>
<keyword evidence="1" id="KW-0472">Membrane</keyword>
<feature type="transmembrane region" description="Helical" evidence="1">
    <location>
        <begin position="106"/>
        <end position="125"/>
    </location>
</feature>
<dbReference type="Gene3D" id="1.20.1730.10">
    <property type="entry name" value="Sodium/glucose cotransporter"/>
    <property type="match status" value="1"/>
</dbReference>
<dbReference type="InterPro" id="IPR038377">
    <property type="entry name" value="Na/Glc_symporter_sf"/>
</dbReference>
<evidence type="ECO:0000256" key="1">
    <source>
        <dbReference type="SAM" id="Phobius"/>
    </source>
</evidence>
<protein>
    <submittedName>
        <fullName evidence="2">Sodium:solute symporter</fullName>
    </submittedName>
</protein>
<feature type="transmembrane region" description="Helical" evidence="1">
    <location>
        <begin position="21"/>
        <end position="40"/>
    </location>
</feature>
<reference evidence="2 3" key="1">
    <citation type="journal article" date="2019" name="Nat. Med.">
        <title>A library of human gut bacterial isolates paired with longitudinal multiomics data enables mechanistic microbiome research.</title>
        <authorList>
            <person name="Poyet M."/>
            <person name="Groussin M."/>
            <person name="Gibbons S.M."/>
            <person name="Avila-Pacheco J."/>
            <person name="Jiang X."/>
            <person name="Kearney S.M."/>
            <person name="Perrotta A.R."/>
            <person name="Berdy B."/>
            <person name="Zhao S."/>
            <person name="Lieberman T.D."/>
            <person name="Swanson P.K."/>
            <person name="Smith M."/>
            <person name="Roesemann S."/>
            <person name="Alexander J.E."/>
            <person name="Rich S.A."/>
            <person name="Livny J."/>
            <person name="Vlamakis H."/>
            <person name="Clish C."/>
            <person name="Bullock K."/>
            <person name="Deik A."/>
            <person name="Scott J."/>
            <person name="Pierce K.A."/>
            <person name="Xavier R.J."/>
            <person name="Alm E.J."/>
        </authorList>
    </citation>
    <scope>NUCLEOTIDE SEQUENCE [LARGE SCALE GENOMIC DNA]</scope>
    <source>
        <strain evidence="2 3">BIOML-A163</strain>
    </source>
</reference>
<keyword evidence="1" id="KW-1133">Transmembrane helix</keyword>
<dbReference type="AlphaFoldDB" id="A0A5M5BVW6"/>
<dbReference type="Proteomes" id="UP000323717">
    <property type="component" value="Unassembled WGS sequence"/>
</dbReference>
<evidence type="ECO:0000313" key="2">
    <source>
        <dbReference type="EMBL" id="KAA3938074.1"/>
    </source>
</evidence>
<name>A0A5M5BVW6_BACOV</name>
<feature type="transmembrane region" description="Helical" evidence="1">
    <location>
        <begin position="157"/>
        <end position="185"/>
    </location>
</feature>